<comment type="similarity">
    <text evidence="6">Belongs to the NhaA Na(+)/H(+) (TC 2.A.33) antiporter family.</text>
</comment>
<dbReference type="PANTHER" id="PTHR30341:SF0">
    <property type="entry name" value="NA(+)_H(+) ANTIPORTER NHAA"/>
    <property type="match status" value="1"/>
</dbReference>
<keyword evidence="3 6" id="KW-0812">Transmembrane</keyword>
<feature type="compositionally biased region" description="Basic and acidic residues" evidence="7">
    <location>
        <begin position="424"/>
        <end position="433"/>
    </location>
</feature>
<accession>A0ABS7MFZ5</accession>
<dbReference type="Pfam" id="PF06965">
    <property type="entry name" value="Na_H_antiport_1"/>
    <property type="match status" value="1"/>
</dbReference>
<evidence type="ECO:0000256" key="7">
    <source>
        <dbReference type="SAM" id="MobiDB-lite"/>
    </source>
</evidence>
<feature type="region of interest" description="Disordered" evidence="7">
    <location>
        <begin position="412"/>
        <end position="433"/>
    </location>
</feature>
<feature type="transmembrane region" description="Helical" evidence="6">
    <location>
        <begin position="160"/>
        <end position="181"/>
    </location>
</feature>
<evidence type="ECO:0000256" key="4">
    <source>
        <dbReference type="ARBA" id="ARBA00022989"/>
    </source>
</evidence>
<evidence type="ECO:0000313" key="8">
    <source>
        <dbReference type="EMBL" id="MBY4637884.1"/>
    </source>
</evidence>
<dbReference type="EMBL" id="JAILXK010000002">
    <property type="protein sequence ID" value="MBY4637884.1"/>
    <property type="molecule type" value="Genomic_DNA"/>
</dbReference>
<organism evidence="8 9">
    <name type="scientific">Sphingopyxis jiangsuensis</name>
    <dbReference type="NCBI Taxonomy" id="2871171"/>
    <lineage>
        <taxon>Bacteria</taxon>
        <taxon>Pseudomonadati</taxon>
        <taxon>Pseudomonadota</taxon>
        <taxon>Alphaproteobacteria</taxon>
        <taxon>Sphingomonadales</taxon>
        <taxon>Sphingomonadaceae</taxon>
        <taxon>Sphingopyxis</taxon>
    </lineage>
</organism>
<feature type="transmembrane region" description="Helical" evidence="6">
    <location>
        <begin position="339"/>
        <end position="361"/>
    </location>
</feature>
<feature type="transmembrane region" description="Helical" evidence="6">
    <location>
        <begin position="102"/>
        <end position="120"/>
    </location>
</feature>
<dbReference type="RefSeq" id="WP_222136997.1">
    <property type="nucleotide sequence ID" value="NZ_JAILXK010000002.1"/>
</dbReference>
<sequence>MTSISAPRSALRDFLESESAGGMLLIFAAILAMIVANSALGETYEHAIHAVTGPVLTDKLGPMTVHLWINDGLMAIFFLLVGLEIKREFVDGRLASWDRRRLPMIAAAAGMAVPAALYMLFAGGTPGLAQGWAIPAATDIAFAMGVLALLGKRAPTSLKLFLVTVAIVDDMGAVAIIALFYTAEINLAALGAAAAILAVMFVLNRRGVKSLIVYMLMFALLWYATLLSGVHATIAGVLAAMAIPFERTPGAPDSETSPLHRLEHALHPWVAFAIVPLFGFANAGVDLGGLTTEQIFAPLPLGIAAGLFFGKQIGIFGSVWLSVKLGIAGKLRGATWLQIYGVATLCGIGFTMSLFIGGLAFPGNALLIEEAKIGILMGSLVAALAGFAVLRLAPPHPQYAAVEAEADAEISADGDVLTNTEARASGEEGKETA</sequence>
<keyword evidence="9" id="KW-1185">Reference proteome</keyword>
<comment type="catalytic activity">
    <reaction evidence="6">
        <text>Na(+)(in) + 2 H(+)(out) = Na(+)(out) + 2 H(+)(in)</text>
        <dbReference type="Rhea" id="RHEA:29251"/>
        <dbReference type="ChEBI" id="CHEBI:15378"/>
        <dbReference type="ChEBI" id="CHEBI:29101"/>
    </reaction>
</comment>
<evidence type="ECO:0000256" key="3">
    <source>
        <dbReference type="ARBA" id="ARBA00022692"/>
    </source>
</evidence>
<evidence type="ECO:0000256" key="2">
    <source>
        <dbReference type="ARBA" id="ARBA00022475"/>
    </source>
</evidence>
<dbReference type="InterPro" id="IPR004670">
    <property type="entry name" value="NhaA"/>
</dbReference>
<dbReference type="Gene3D" id="1.20.1530.10">
    <property type="entry name" value="Na+/H+ antiporter like domain"/>
    <property type="match status" value="1"/>
</dbReference>
<dbReference type="NCBIfam" id="NF007111">
    <property type="entry name" value="PRK09560.1"/>
    <property type="match status" value="1"/>
</dbReference>
<feature type="transmembrane region" description="Helical" evidence="6">
    <location>
        <begin position="373"/>
        <end position="393"/>
    </location>
</feature>
<dbReference type="InterPro" id="IPR023171">
    <property type="entry name" value="Na/H_antiporter_dom_sf"/>
</dbReference>
<dbReference type="HAMAP" id="MF_01844">
    <property type="entry name" value="NhaA"/>
    <property type="match status" value="1"/>
</dbReference>
<keyword evidence="6" id="KW-0813">Transport</keyword>
<keyword evidence="6" id="KW-0050">Antiport</keyword>
<keyword evidence="5 6" id="KW-0472">Membrane</keyword>
<name>A0ABS7MFZ5_9SPHN</name>
<keyword evidence="6" id="KW-0406">Ion transport</keyword>
<gene>
    <name evidence="6 8" type="primary">nhaA</name>
    <name evidence="8" type="ORF">K5P26_12115</name>
</gene>
<dbReference type="Proteomes" id="UP001166571">
    <property type="component" value="Unassembled WGS sequence"/>
</dbReference>
<keyword evidence="6" id="KW-0739">Sodium transport</keyword>
<feature type="transmembrane region" description="Helical" evidence="6">
    <location>
        <begin position="216"/>
        <end position="245"/>
    </location>
</feature>
<feature type="transmembrane region" description="Helical" evidence="6">
    <location>
        <begin position="187"/>
        <end position="204"/>
    </location>
</feature>
<proteinExistence type="inferred from homology"/>
<reference evidence="8" key="1">
    <citation type="submission" date="2021-08" db="EMBL/GenBank/DDBJ databases">
        <title>Sphingopyxis panaciterrulae sp. nov., isolated from the surface water of the Yellow Sea.</title>
        <authorList>
            <person name="Gao Z."/>
            <person name="Zhang D."/>
            <person name="Zhang A."/>
        </authorList>
    </citation>
    <scope>NUCLEOTIDE SEQUENCE</scope>
    <source>
        <strain evidence="8">XHP0097</strain>
    </source>
</reference>
<comment type="function">
    <text evidence="6">Na(+)/H(+) antiporter that extrudes sodium in exchange for external protons.</text>
</comment>
<protein>
    <recommendedName>
        <fullName evidence="6">Na(+)/H(+) antiporter NhaA</fullName>
    </recommendedName>
    <alternativeName>
        <fullName evidence="6">Sodium/proton antiporter NhaA</fullName>
    </alternativeName>
</protein>
<evidence type="ECO:0000256" key="6">
    <source>
        <dbReference type="HAMAP-Rule" id="MF_01844"/>
    </source>
</evidence>
<feature type="transmembrane region" description="Helical" evidence="6">
    <location>
        <begin position="295"/>
        <end position="319"/>
    </location>
</feature>
<feature type="transmembrane region" description="Helical" evidence="6">
    <location>
        <begin position="60"/>
        <end position="81"/>
    </location>
</feature>
<comment type="caution">
    <text evidence="8">The sequence shown here is derived from an EMBL/GenBank/DDBJ whole genome shotgun (WGS) entry which is preliminary data.</text>
</comment>
<evidence type="ECO:0000256" key="1">
    <source>
        <dbReference type="ARBA" id="ARBA00004429"/>
    </source>
</evidence>
<feature type="transmembrane region" description="Helical" evidence="6">
    <location>
        <begin position="132"/>
        <end position="151"/>
    </location>
</feature>
<dbReference type="NCBIfam" id="NF007112">
    <property type="entry name" value="PRK09561.1"/>
    <property type="match status" value="1"/>
</dbReference>
<dbReference type="PANTHER" id="PTHR30341">
    <property type="entry name" value="SODIUM ION/PROTON ANTIPORTER NHAA-RELATED"/>
    <property type="match status" value="1"/>
</dbReference>
<comment type="subcellular location">
    <subcellularLocation>
        <location evidence="1">Cell inner membrane</location>
        <topology evidence="1">Multi-pass membrane protein</topology>
    </subcellularLocation>
    <subcellularLocation>
        <location evidence="6">Cell membrane</location>
        <topology evidence="6">Multi-pass membrane protein</topology>
    </subcellularLocation>
</comment>
<evidence type="ECO:0000256" key="5">
    <source>
        <dbReference type="ARBA" id="ARBA00023136"/>
    </source>
</evidence>
<keyword evidence="2 6" id="KW-1003">Cell membrane</keyword>
<keyword evidence="4 6" id="KW-1133">Transmembrane helix</keyword>
<evidence type="ECO:0000313" key="9">
    <source>
        <dbReference type="Proteomes" id="UP001166571"/>
    </source>
</evidence>
<feature type="transmembrane region" description="Helical" evidence="6">
    <location>
        <begin position="21"/>
        <end position="40"/>
    </location>
</feature>
<dbReference type="NCBIfam" id="TIGR00773">
    <property type="entry name" value="NhaA"/>
    <property type="match status" value="1"/>
</dbReference>
<keyword evidence="6" id="KW-0915">Sodium</keyword>